<gene>
    <name evidence="2" type="ORF">B5E41_29790</name>
</gene>
<evidence type="ECO:0000313" key="2">
    <source>
        <dbReference type="EMBL" id="OWO89825.1"/>
    </source>
</evidence>
<organism evidence="2 3">
    <name type="scientific">Rhizobium esperanzae</name>
    <dbReference type="NCBI Taxonomy" id="1967781"/>
    <lineage>
        <taxon>Bacteria</taxon>
        <taxon>Pseudomonadati</taxon>
        <taxon>Pseudomonadota</taxon>
        <taxon>Alphaproteobacteria</taxon>
        <taxon>Hyphomicrobiales</taxon>
        <taxon>Rhizobiaceae</taxon>
        <taxon>Rhizobium/Agrobacterium group</taxon>
        <taxon>Rhizobium</taxon>
    </lineage>
</organism>
<evidence type="ECO:0000313" key="3">
    <source>
        <dbReference type="Proteomes" id="UP000197269"/>
    </source>
</evidence>
<reference evidence="2 3" key="1">
    <citation type="submission" date="2017-03" db="EMBL/GenBank/DDBJ databases">
        <title>Genome of strain Rhizobium sp. CNPSo 668.</title>
        <authorList>
            <person name="Ribeiro R."/>
        </authorList>
    </citation>
    <scope>NUCLEOTIDE SEQUENCE [LARGE SCALE GENOMIC DNA]</scope>
    <source>
        <strain evidence="2 3">CNPSo 668</strain>
    </source>
</reference>
<dbReference type="EMBL" id="MXPU01000037">
    <property type="protein sequence ID" value="OWO89825.1"/>
    <property type="molecule type" value="Genomic_DNA"/>
</dbReference>
<dbReference type="SUPFAM" id="SSF82199">
    <property type="entry name" value="SET domain"/>
    <property type="match status" value="1"/>
</dbReference>
<accession>A0A246DKU5</accession>
<dbReference type="Pfam" id="PF00856">
    <property type="entry name" value="SET"/>
    <property type="match status" value="1"/>
</dbReference>
<dbReference type="PANTHER" id="PTHR12197">
    <property type="entry name" value="HISTONE-LYSINE N-METHYLTRANSFERASE SMYD"/>
    <property type="match status" value="1"/>
</dbReference>
<name>A0A246DKU5_9HYPH</name>
<proteinExistence type="predicted"/>
<comment type="caution">
    <text evidence="2">The sequence shown here is derived from an EMBL/GenBank/DDBJ whole genome shotgun (WGS) entry which is preliminary data.</text>
</comment>
<dbReference type="InterPro" id="IPR046341">
    <property type="entry name" value="SET_dom_sf"/>
</dbReference>
<dbReference type="PROSITE" id="PS50280">
    <property type="entry name" value="SET"/>
    <property type="match status" value="1"/>
</dbReference>
<protein>
    <recommendedName>
        <fullName evidence="1">SET domain-containing protein</fullName>
    </recommendedName>
</protein>
<dbReference type="AlphaFoldDB" id="A0A246DKU5"/>
<dbReference type="Gene3D" id="2.170.270.10">
    <property type="entry name" value="SET domain"/>
    <property type="match status" value="1"/>
</dbReference>
<dbReference type="SMART" id="SM00317">
    <property type="entry name" value="SET"/>
    <property type="match status" value="1"/>
</dbReference>
<feature type="domain" description="SET" evidence="1">
    <location>
        <begin position="37"/>
        <end position="153"/>
    </location>
</feature>
<evidence type="ECO:0000259" key="1">
    <source>
        <dbReference type="PROSITE" id="PS50280"/>
    </source>
</evidence>
<sequence length="166" mass="18616">MMRPEAQWPPVVNSMKNIPMVSTGEHMMVSKIFDRSNVVYVRNVPGKGRGVFANVPFKVGDLIESAPTWGFDKVAGSLVDKTGLFEYYFVRQGRKHEKAPATGYVVFGFISIVNHSLKPNARIVWADEESGAWASIVAIRDISADEEITHRYTNISAYPLHINFVE</sequence>
<dbReference type="Proteomes" id="UP000197269">
    <property type="component" value="Unassembled WGS sequence"/>
</dbReference>
<dbReference type="InterPro" id="IPR050869">
    <property type="entry name" value="H3K4_H4K5_MeTrfase"/>
</dbReference>
<dbReference type="InterPro" id="IPR001214">
    <property type="entry name" value="SET_dom"/>
</dbReference>